<keyword evidence="4" id="KW-0862">Zinc</keyword>
<evidence type="ECO:0000256" key="3">
    <source>
        <dbReference type="ARBA" id="ARBA00022771"/>
    </source>
</evidence>
<dbReference type="PANTHER" id="PTHR24379">
    <property type="entry name" value="KRAB AND ZINC FINGER DOMAIN-CONTAINING"/>
    <property type="match status" value="1"/>
</dbReference>
<accession>A0A1B0CWN5</accession>
<dbReference type="SMART" id="SM00355">
    <property type="entry name" value="ZnF_C2H2"/>
    <property type="match status" value="6"/>
</dbReference>
<protein>
    <recommendedName>
        <fullName evidence="7">C2H2-type domain-containing protein</fullName>
    </recommendedName>
</protein>
<evidence type="ECO:0000256" key="4">
    <source>
        <dbReference type="ARBA" id="ARBA00022833"/>
    </source>
</evidence>
<dbReference type="Pfam" id="PF00096">
    <property type="entry name" value="zf-C2H2"/>
    <property type="match status" value="4"/>
</dbReference>
<dbReference type="VEuPathDB" id="VectorBase:LLOJ009419"/>
<evidence type="ECO:0000313" key="9">
    <source>
        <dbReference type="Proteomes" id="UP000092461"/>
    </source>
</evidence>
<feature type="domain" description="C2H2-type" evidence="7">
    <location>
        <begin position="15"/>
        <end position="42"/>
    </location>
</feature>
<dbReference type="EnsemblMetazoa" id="LLOJ009419-RA">
    <property type="protein sequence ID" value="LLOJ009419-PA"/>
    <property type="gene ID" value="LLOJ009419"/>
</dbReference>
<organism evidence="8 9">
    <name type="scientific">Lutzomyia longipalpis</name>
    <name type="common">Sand fly</name>
    <dbReference type="NCBI Taxonomy" id="7200"/>
    <lineage>
        <taxon>Eukaryota</taxon>
        <taxon>Metazoa</taxon>
        <taxon>Ecdysozoa</taxon>
        <taxon>Arthropoda</taxon>
        <taxon>Hexapoda</taxon>
        <taxon>Insecta</taxon>
        <taxon>Pterygota</taxon>
        <taxon>Neoptera</taxon>
        <taxon>Endopterygota</taxon>
        <taxon>Diptera</taxon>
        <taxon>Nematocera</taxon>
        <taxon>Psychodoidea</taxon>
        <taxon>Psychodidae</taxon>
        <taxon>Lutzomyia</taxon>
        <taxon>Lutzomyia</taxon>
    </lineage>
</organism>
<dbReference type="EMBL" id="AJWK01032716">
    <property type="status" value="NOT_ANNOTATED_CDS"/>
    <property type="molecule type" value="Genomic_DNA"/>
</dbReference>
<sequence>NAEGSDVVKPVKRAITCQTCGKAFRHKCFLKKHLEDGCRKKKVFKCRHCPQMFAYQKARKNHISKRHPRQSSSQKDWEDWGPPKNVRNFSCSSCQDEFKNREQLNEHIRKTHHNRDKSLEKTKSCEKDLKQPFKYERHAEAHAKKDEENLQCPHCGKTYKNTTNLDRHMRKYCRGEEATMYSGKVYTCPICGWIGTVAREFLVHIRKHNYSIEIPSPIPLAQQKNQKMHEIFQNTLENFSETQEVYQESNYVKEENFTEEDFPNFLNCPHCPEIFDQEDLLEEHIEKVHKKLLIQLNCIKKETTDDSPFHTQDILGE</sequence>
<evidence type="ECO:0000256" key="2">
    <source>
        <dbReference type="ARBA" id="ARBA00022737"/>
    </source>
</evidence>
<keyword evidence="3 5" id="KW-0863">Zinc-finger</keyword>
<evidence type="ECO:0000256" key="1">
    <source>
        <dbReference type="ARBA" id="ARBA00022723"/>
    </source>
</evidence>
<dbReference type="PANTHER" id="PTHR24379:SF121">
    <property type="entry name" value="C2H2-TYPE DOMAIN-CONTAINING PROTEIN"/>
    <property type="match status" value="1"/>
</dbReference>
<dbReference type="Proteomes" id="UP000092461">
    <property type="component" value="Unassembled WGS sequence"/>
</dbReference>
<evidence type="ECO:0000256" key="5">
    <source>
        <dbReference type="PROSITE-ProRule" id="PRU00042"/>
    </source>
</evidence>
<keyword evidence="9" id="KW-1185">Reference proteome</keyword>
<name>A0A1B0CWN5_LUTLO</name>
<dbReference type="InterPro" id="IPR013087">
    <property type="entry name" value="Znf_C2H2_type"/>
</dbReference>
<keyword evidence="1" id="KW-0479">Metal-binding</keyword>
<dbReference type="VEuPathDB" id="VectorBase:LLONM1_006339"/>
<evidence type="ECO:0000256" key="6">
    <source>
        <dbReference type="SAM" id="MobiDB-lite"/>
    </source>
</evidence>
<dbReference type="Gene3D" id="3.30.160.60">
    <property type="entry name" value="Classic Zinc Finger"/>
    <property type="match status" value="4"/>
</dbReference>
<reference evidence="8" key="1">
    <citation type="submission" date="2020-05" db="UniProtKB">
        <authorList>
            <consortium name="EnsemblMetazoa"/>
        </authorList>
    </citation>
    <scope>IDENTIFICATION</scope>
    <source>
        <strain evidence="8">Jacobina</strain>
    </source>
</reference>
<dbReference type="SUPFAM" id="SSF57667">
    <property type="entry name" value="beta-beta-alpha zinc fingers"/>
    <property type="match status" value="2"/>
</dbReference>
<dbReference type="GO" id="GO:0008270">
    <property type="term" value="F:zinc ion binding"/>
    <property type="evidence" value="ECO:0007669"/>
    <property type="project" value="UniProtKB-KW"/>
</dbReference>
<dbReference type="InterPro" id="IPR036236">
    <property type="entry name" value="Znf_C2H2_sf"/>
</dbReference>
<feature type="domain" description="C2H2-type" evidence="7">
    <location>
        <begin position="150"/>
        <end position="178"/>
    </location>
</feature>
<evidence type="ECO:0000313" key="8">
    <source>
        <dbReference type="EnsemblMetazoa" id="LLOJ009419-PA"/>
    </source>
</evidence>
<feature type="domain" description="C2H2-type" evidence="7">
    <location>
        <begin position="89"/>
        <end position="118"/>
    </location>
</feature>
<feature type="region of interest" description="Disordered" evidence="6">
    <location>
        <begin position="58"/>
        <end position="81"/>
    </location>
</feature>
<proteinExistence type="predicted"/>
<dbReference type="PROSITE" id="PS00028">
    <property type="entry name" value="ZINC_FINGER_C2H2_1"/>
    <property type="match status" value="3"/>
</dbReference>
<feature type="compositionally biased region" description="Basic residues" evidence="6">
    <location>
        <begin position="58"/>
        <end position="69"/>
    </location>
</feature>
<keyword evidence="2" id="KW-0677">Repeat</keyword>
<evidence type="ECO:0000259" key="7">
    <source>
        <dbReference type="PROSITE" id="PS50157"/>
    </source>
</evidence>
<dbReference type="PROSITE" id="PS50157">
    <property type="entry name" value="ZINC_FINGER_C2H2_2"/>
    <property type="match status" value="3"/>
</dbReference>
<dbReference type="AlphaFoldDB" id="A0A1B0CWN5"/>